<protein>
    <recommendedName>
        <fullName evidence="7">Radical SAM core domain-containing protein</fullName>
    </recommendedName>
</protein>
<feature type="transmembrane region" description="Helical" evidence="6">
    <location>
        <begin position="366"/>
        <end position="384"/>
    </location>
</feature>
<dbReference type="SFLD" id="SFLDG01082">
    <property type="entry name" value="B12-binding_domain_containing"/>
    <property type="match status" value="1"/>
</dbReference>
<sequence length="442" mass="50302">WKHSVKRIMGGPHPTYFPEVINKLDLDAICAGDGERAILSILDTMANGKDMAGIPNVSTQNFPMASKEVVENMDEIPWADRDIFYEAAPEMSDHGIRSLLTMKGCPYKCTYCFNHAYNTMFKGPGVKLLRRRTVGDVINEIKTLVTNYPEVRFIRFADDVFVTTDYEQIEWLEEFTERYPKEVGIPFYCLIRADAFTTDIARKLAKANCVSVCMSVEAGSAHVRNKVLKRNMTDEMLLNAFHTARDVGINIWGTSILGIPGTKIEDDYESVTFVRKLKVAYPAFTIFAPYPGTDLTSHSIELGLLDKDYDYNLTSLTGESVLKGYTAEERQTQLMLFYLAPFFCLLPEYFFRGLPFFARQFWLSPLYKFLGGTFTAFLLGTRIFPGARPKGMRALWNAIKTHLSYLSDENKNIHKRKIGMDVIKTNIKKDIPTISRTADLNF</sequence>
<dbReference type="AlphaFoldDB" id="A0A382E038"/>
<dbReference type="Gene3D" id="3.40.50.280">
    <property type="entry name" value="Cobalamin-binding domain"/>
    <property type="match status" value="1"/>
</dbReference>
<gene>
    <name evidence="8" type="ORF">METZ01_LOCUS196348</name>
</gene>
<accession>A0A382E038</accession>
<organism evidence="8">
    <name type="scientific">marine metagenome</name>
    <dbReference type="NCBI Taxonomy" id="408172"/>
    <lineage>
        <taxon>unclassified sequences</taxon>
        <taxon>metagenomes</taxon>
        <taxon>ecological metagenomes</taxon>
    </lineage>
</organism>
<dbReference type="InterPro" id="IPR023404">
    <property type="entry name" value="rSAM_horseshoe"/>
</dbReference>
<dbReference type="GO" id="GO:0003824">
    <property type="term" value="F:catalytic activity"/>
    <property type="evidence" value="ECO:0007669"/>
    <property type="project" value="InterPro"/>
</dbReference>
<dbReference type="InterPro" id="IPR006638">
    <property type="entry name" value="Elp3/MiaA/NifB-like_rSAM"/>
</dbReference>
<feature type="domain" description="Radical SAM core" evidence="7">
    <location>
        <begin position="91"/>
        <end position="326"/>
    </location>
</feature>
<comment type="cofactor">
    <cofactor evidence="1">
        <name>[4Fe-4S] cluster</name>
        <dbReference type="ChEBI" id="CHEBI:49883"/>
    </cofactor>
</comment>
<evidence type="ECO:0000256" key="2">
    <source>
        <dbReference type="ARBA" id="ARBA00022691"/>
    </source>
</evidence>
<dbReference type="PANTHER" id="PTHR43409:SF7">
    <property type="entry name" value="BLL1977 PROTEIN"/>
    <property type="match status" value="1"/>
</dbReference>
<dbReference type="GO" id="GO:0046872">
    <property type="term" value="F:metal ion binding"/>
    <property type="evidence" value="ECO:0007669"/>
    <property type="project" value="UniProtKB-KW"/>
</dbReference>
<feature type="non-terminal residue" evidence="8">
    <location>
        <position position="1"/>
    </location>
</feature>
<dbReference type="InterPro" id="IPR051198">
    <property type="entry name" value="BchE-like"/>
</dbReference>
<dbReference type="SMART" id="SM00729">
    <property type="entry name" value="Elp3"/>
    <property type="match status" value="1"/>
</dbReference>
<keyword evidence="3" id="KW-0479">Metal-binding</keyword>
<keyword evidence="6" id="KW-0812">Transmembrane</keyword>
<dbReference type="EMBL" id="UINC01041768">
    <property type="protein sequence ID" value="SVB43494.1"/>
    <property type="molecule type" value="Genomic_DNA"/>
</dbReference>
<keyword evidence="6" id="KW-0472">Membrane</keyword>
<keyword evidence="5" id="KW-0411">Iron-sulfur</keyword>
<dbReference type="Gene3D" id="3.80.30.20">
    <property type="entry name" value="tm_1862 like domain"/>
    <property type="match status" value="1"/>
</dbReference>
<keyword evidence="6" id="KW-1133">Transmembrane helix</keyword>
<dbReference type="InterPro" id="IPR058240">
    <property type="entry name" value="rSAM_sf"/>
</dbReference>
<evidence type="ECO:0000313" key="8">
    <source>
        <dbReference type="EMBL" id="SVB43494.1"/>
    </source>
</evidence>
<feature type="transmembrane region" description="Helical" evidence="6">
    <location>
        <begin position="335"/>
        <end position="354"/>
    </location>
</feature>
<evidence type="ECO:0000256" key="6">
    <source>
        <dbReference type="SAM" id="Phobius"/>
    </source>
</evidence>
<dbReference type="SFLD" id="SFLDS00029">
    <property type="entry name" value="Radical_SAM"/>
    <property type="match status" value="1"/>
</dbReference>
<dbReference type="GO" id="GO:0005829">
    <property type="term" value="C:cytosol"/>
    <property type="evidence" value="ECO:0007669"/>
    <property type="project" value="TreeGrafter"/>
</dbReference>
<dbReference type="CDD" id="cd01335">
    <property type="entry name" value="Radical_SAM"/>
    <property type="match status" value="1"/>
</dbReference>
<keyword evidence="2" id="KW-0949">S-adenosyl-L-methionine</keyword>
<evidence type="ECO:0000259" key="7">
    <source>
        <dbReference type="PROSITE" id="PS51918"/>
    </source>
</evidence>
<dbReference type="GO" id="GO:0051536">
    <property type="term" value="F:iron-sulfur cluster binding"/>
    <property type="evidence" value="ECO:0007669"/>
    <property type="project" value="UniProtKB-KW"/>
</dbReference>
<dbReference type="PANTHER" id="PTHR43409">
    <property type="entry name" value="ANAEROBIC MAGNESIUM-PROTOPORPHYRIN IX MONOMETHYL ESTER CYCLASE-RELATED"/>
    <property type="match status" value="1"/>
</dbReference>
<dbReference type="Pfam" id="PF04055">
    <property type="entry name" value="Radical_SAM"/>
    <property type="match status" value="1"/>
</dbReference>
<dbReference type="SUPFAM" id="SSF102114">
    <property type="entry name" value="Radical SAM enzymes"/>
    <property type="match status" value="1"/>
</dbReference>
<dbReference type="InterPro" id="IPR007197">
    <property type="entry name" value="rSAM"/>
</dbReference>
<evidence type="ECO:0000256" key="4">
    <source>
        <dbReference type="ARBA" id="ARBA00023004"/>
    </source>
</evidence>
<proteinExistence type="predicted"/>
<evidence type="ECO:0000256" key="1">
    <source>
        <dbReference type="ARBA" id="ARBA00001966"/>
    </source>
</evidence>
<evidence type="ECO:0000256" key="5">
    <source>
        <dbReference type="ARBA" id="ARBA00023014"/>
    </source>
</evidence>
<keyword evidence="4" id="KW-0408">Iron</keyword>
<evidence type="ECO:0000256" key="3">
    <source>
        <dbReference type="ARBA" id="ARBA00022723"/>
    </source>
</evidence>
<reference evidence="8" key="1">
    <citation type="submission" date="2018-05" db="EMBL/GenBank/DDBJ databases">
        <authorList>
            <person name="Lanie J.A."/>
            <person name="Ng W.-L."/>
            <person name="Kazmierczak K.M."/>
            <person name="Andrzejewski T.M."/>
            <person name="Davidsen T.M."/>
            <person name="Wayne K.J."/>
            <person name="Tettelin H."/>
            <person name="Glass J.I."/>
            <person name="Rusch D."/>
            <person name="Podicherti R."/>
            <person name="Tsui H.-C.T."/>
            <person name="Winkler M.E."/>
        </authorList>
    </citation>
    <scope>NUCLEOTIDE SEQUENCE</scope>
</reference>
<name>A0A382E038_9ZZZZ</name>
<dbReference type="PROSITE" id="PS51918">
    <property type="entry name" value="RADICAL_SAM"/>
    <property type="match status" value="1"/>
</dbReference>